<protein>
    <submittedName>
        <fullName evidence="9">Glycosyl hydrolase</fullName>
    </submittedName>
</protein>
<evidence type="ECO:0000256" key="3">
    <source>
        <dbReference type="ARBA" id="ARBA00023295"/>
    </source>
</evidence>
<keyword evidence="10" id="KW-1185">Reference proteome</keyword>
<feature type="chain" id="PRO_5040911942" evidence="5">
    <location>
        <begin position="29"/>
        <end position="478"/>
    </location>
</feature>
<dbReference type="Pfam" id="PF16990">
    <property type="entry name" value="CBM_35"/>
    <property type="match status" value="1"/>
</dbReference>
<evidence type="ECO:0000259" key="7">
    <source>
        <dbReference type="PROSITE" id="PS51175"/>
    </source>
</evidence>
<dbReference type="Proteomes" id="UP001141950">
    <property type="component" value="Unassembled WGS sequence"/>
</dbReference>
<feature type="domain" description="CBM6" evidence="7">
    <location>
        <begin position="35"/>
        <end position="153"/>
    </location>
</feature>
<evidence type="ECO:0000256" key="2">
    <source>
        <dbReference type="ARBA" id="ARBA00022801"/>
    </source>
</evidence>
<dbReference type="PROSITE" id="PS51175">
    <property type="entry name" value="CBM6"/>
    <property type="match status" value="1"/>
</dbReference>
<dbReference type="AlphaFoldDB" id="A0A9X2S7S8"/>
<evidence type="ECO:0000259" key="8">
    <source>
        <dbReference type="PROSITE" id="PS51764"/>
    </source>
</evidence>
<dbReference type="CDD" id="cd04086">
    <property type="entry name" value="CBM35_mannanase-like"/>
    <property type="match status" value="1"/>
</dbReference>
<evidence type="ECO:0000256" key="5">
    <source>
        <dbReference type="SAM" id="SignalP"/>
    </source>
</evidence>
<evidence type="ECO:0000313" key="9">
    <source>
        <dbReference type="EMBL" id="MCR2803659.1"/>
    </source>
</evidence>
<feature type="domain" description="GH26" evidence="8">
    <location>
        <begin position="174"/>
        <end position="469"/>
    </location>
</feature>
<dbReference type="SUPFAM" id="SSF49785">
    <property type="entry name" value="Galactose-binding domain-like"/>
    <property type="match status" value="1"/>
</dbReference>
<dbReference type="GO" id="GO:0016985">
    <property type="term" value="F:mannan endo-1,4-beta-mannosidase activity"/>
    <property type="evidence" value="ECO:0007669"/>
    <property type="project" value="InterPro"/>
</dbReference>
<dbReference type="EMBL" id="JANIPJ010000004">
    <property type="protein sequence ID" value="MCR2803659.1"/>
    <property type="molecule type" value="Genomic_DNA"/>
</dbReference>
<evidence type="ECO:0000259" key="6">
    <source>
        <dbReference type="PROSITE" id="PS50206"/>
    </source>
</evidence>
<sequence length="478" mass="52663">MITIRKKRISAALAAALLASVLASCKSADEQRPLLVFEAEAGQLSGTETETAAQGYTGAGYVTGFDAESDSVGVTVEAPAEGLYEVSVAYRSPSGEKTARLSLNGSSMGDLKLAASEAFSEAYAGKMLLNKGANTIAVTSYWGWYDIDSVSIREAGPRLGHQVTASLVDPEASPEAKALHRYLTEQYGKGILAGQQTLKDALQLNWDYGKLPAVAGFDLIEYSLTRAERGSSSREIEDMLQWHELGGIVTLAWHWNAPADLVDSPDQPWWTGFYADGTTFDLQAALDDANSEGYQLLLRDIDAIAVQLKRLQEARIPVLWRPLHEAEGGWFWWGAQGPEPAKALWRLLFDRLTTEHQIHNLIWIWNSESPDWYPGDDTVDIVSVDSYPQPGDYNPVSGSYERLAGLVKDKKLVALTENGPIPDPDLLAAYGAHWSWFCTWTGEFIADGRHNSKEHIRHVLEHEYVITLDELPDFGHAP</sequence>
<dbReference type="PROSITE" id="PS51257">
    <property type="entry name" value="PROKAR_LIPOPROTEIN"/>
    <property type="match status" value="1"/>
</dbReference>
<dbReference type="SUPFAM" id="SSF51445">
    <property type="entry name" value="(Trans)glycosidases"/>
    <property type="match status" value="1"/>
</dbReference>
<gene>
    <name evidence="9" type="ORF">NQZ67_07145</name>
</gene>
<reference evidence="9" key="1">
    <citation type="submission" date="2022-08" db="EMBL/GenBank/DDBJ databases">
        <title>The genomic sequence of strain Paenibacillus sp. SCIV0701.</title>
        <authorList>
            <person name="Zhao H."/>
        </authorList>
    </citation>
    <scope>NUCLEOTIDE SEQUENCE</scope>
    <source>
        <strain evidence="9">SCIV0701</strain>
    </source>
</reference>
<dbReference type="PROSITE" id="PS51764">
    <property type="entry name" value="GH26"/>
    <property type="match status" value="1"/>
</dbReference>
<dbReference type="RefSeq" id="WP_257444161.1">
    <property type="nucleotide sequence ID" value="NZ_JANIPJ010000004.1"/>
</dbReference>
<accession>A0A9X2S7S8</accession>
<name>A0A9X2S7S8_9BACL</name>
<comment type="caution">
    <text evidence="9">The sequence shown here is derived from an EMBL/GenBank/DDBJ whole genome shotgun (WGS) entry which is preliminary data.</text>
</comment>
<feature type="signal peptide" evidence="5">
    <location>
        <begin position="1"/>
        <end position="28"/>
    </location>
</feature>
<dbReference type="Pfam" id="PF02156">
    <property type="entry name" value="Glyco_hydro_26"/>
    <property type="match status" value="1"/>
</dbReference>
<keyword evidence="3 4" id="KW-0326">Glycosidase</keyword>
<dbReference type="InterPro" id="IPR000805">
    <property type="entry name" value="Glyco_hydro_26"/>
</dbReference>
<dbReference type="InterPro" id="IPR001763">
    <property type="entry name" value="Rhodanese-like_dom"/>
</dbReference>
<evidence type="ECO:0000256" key="1">
    <source>
        <dbReference type="ARBA" id="ARBA00007754"/>
    </source>
</evidence>
<keyword evidence="2 4" id="KW-0378">Hydrolase</keyword>
<organism evidence="9 10">
    <name type="scientific">Paenibacillus soyae</name>
    <dbReference type="NCBI Taxonomy" id="2969249"/>
    <lineage>
        <taxon>Bacteria</taxon>
        <taxon>Bacillati</taxon>
        <taxon>Bacillota</taxon>
        <taxon>Bacilli</taxon>
        <taxon>Bacillales</taxon>
        <taxon>Paenibacillaceae</taxon>
        <taxon>Paenibacillus</taxon>
    </lineage>
</organism>
<feature type="active site" description="Nucleophile" evidence="4">
    <location>
        <position position="417"/>
    </location>
</feature>
<dbReference type="GO" id="GO:0006080">
    <property type="term" value="P:substituted mannan metabolic process"/>
    <property type="evidence" value="ECO:0007669"/>
    <property type="project" value="InterPro"/>
</dbReference>
<dbReference type="PANTHER" id="PTHR40079:SF4">
    <property type="entry name" value="GH26 DOMAIN-CONTAINING PROTEIN-RELATED"/>
    <property type="match status" value="1"/>
</dbReference>
<evidence type="ECO:0000313" key="10">
    <source>
        <dbReference type="Proteomes" id="UP001141950"/>
    </source>
</evidence>
<dbReference type="GO" id="GO:0030246">
    <property type="term" value="F:carbohydrate binding"/>
    <property type="evidence" value="ECO:0007669"/>
    <property type="project" value="InterPro"/>
</dbReference>
<dbReference type="InterPro" id="IPR005084">
    <property type="entry name" value="CBM6"/>
</dbReference>
<dbReference type="Gene3D" id="3.20.20.80">
    <property type="entry name" value="Glycosidases"/>
    <property type="match status" value="1"/>
</dbReference>
<dbReference type="PRINTS" id="PR00739">
    <property type="entry name" value="GLHYDRLASE26"/>
</dbReference>
<dbReference type="InterPro" id="IPR017853">
    <property type="entry name" value="GH"/>
</dbReference>
<dbReference type="PROSITE" id="PS50206">
    <property type="entry name" value="RHODANESE_3"/>
    <property type="match status" value="1"/>
</dbReference>
<keyword evidence="5" id="KW-0732">Signal</keyword>
<dbReference type="InterPro" id="IPR022790">
    <property type="entry name" value="GH26_dom"/>
</dbReference>
<feature type="active site" description="Proton donor" evidence="4">
    <location>
        <position position="325"/>
    </location>
</feature>
<dbReference type="InterPro" id="IPR008979">
    <property type="entry name" value="Galactose-bd-like_sf"/>
</dbReference>
<proteinExistence type="inferred from homology"/>
<dbReference type="PANTHER" id="PTHR40079">
    <property type="entry name" value="MANNAN ENDO-1,4-BETA-MANNOSIDASE E-RELATED"/>
    <property type="match status" value="1"/>
</dbReference>
<comment type="similarity">
    <text evidence="1 4">Belongs to the glycosyl hydrolase 26 family.</text>
</comment>
<dbReference type="Gene3D" id="2.60.120.260">
    <property type="entry name" value="Galactose-binding domain-like"/>
    <property type="match status" value="1"/>
</dbReference>
<evidence type="ECO:0000256" key="4">
    <source>
        <dbReference type="PROSITE-ProRule" id="PRU01100"/>
    </source>
</evidence>
<feature type="domain" description="Rhodanese" evidence="6">
    <location>
        <begin position="327"/>
        <end position="342"/>
    </location>
</feature>